<dbReference type="EMBL" id="CARXXK010000002">
    <property type="protein sequence ID" value="CAI6357224.1"/>
    <property type="molecule type" value="Genomic_DNA"/>
</dbReference>
<dbReference type="Proteomes" id="UP001160148">
    <property type="component" value="Unassembled WGS sequence"/>
</dbReference>
<protein>
    <submittedName>
        <fullName evidence="1">Uncharacterized protein</fullName>
    </submittedName>
</protein>
<comment type="caution">
    <text evidence="1">The sequence shown here is derived from an EMBL/GenBank/DDBJ whole genome shotgun (WGS) entry which is preliminary data.</text>
</comment>
<reference evidence="1 2" key="1">
    <citation type="submission" date="2023-01" db="EMBL/GenBank/DDBJ databases">
        <authorList>
            <person name="Whitehead M."/>
        </authorList>
    </citation>
    <scope>NUCLEOTIDE SEQUENCE [LARGE SCALE GENOMIC DNA]</scope>
</reference>
<dbReference type="AlphaFoldDB" id="A0AAV0WMN5"/>
<evidence type="ECO:0000313" key="1">
    <source>
        <dbReference type="EMBL" id="CAI6357224.1"/>
    </source>
</evidence>
<organism evidence="1 2">
    <name type="scientific">Macrosiphum euphorbiae</name>
    <name type="common">potato aphid</name>
    <dbReference type="NCBI Taxonomy" id="13131"/>
    <lineage>
        <taxon>Eukaryota</taxon>
        <taxon>Metazoa</taxon>
        <taxon>Ecdysozoa</taxon>
        <taxon>Arthropoda</taxon>
        <taxon>Hexapoda</taxon>
        <taxon>Insecta</taxon>
        <taxon>Pterygota</taxon>
        <taxon>Neoptera</taxon>
        <taxon>Paraneoptera</taxon>
        <taxon>Hemiptera</taxon>
        <taxon>Sternorrhyncha</taxon>
        <taxon>Aphidomorpha</taxon>
        <taxon>Aphidoidea</taxon>
        <taxon>Aphididae</taxon>
        <taxon>Macrosiphini</taxon>
        <taxon>Macrosiphum</taxon>
    </lineage>
</organism>
<evidence type="ECO:0000313" key="2">
    <source>
        <dbReference type="Proteomes" id="UP001160148"/>
    </source>
</evidence>
<keyword evidence="2" id="KW-1185">Reference proteome</keyword>
<proteinExistence type="predicted"/>
<accession>A0AAV0WMN5</accession>
<sequence length="91" mass="10215">MQFVLLIEYCQDDDAIYDNIEVLEASIMDNSNGLLHITPSRTEAASCSQSENQPITNVKKKKNVKLNTQFSTALMFNLSDIFGIITCILKL</sequence>
<name>A0AAV0WMN5_9HEMI</name>
<gene>
    <name evidence="1" type="ORF">MEUPH1_LOCUS12871</name>
</gene>